<dbReference type="InterPro" id="IPR029033">
    <property type="entry name" value="His_PPase_superfam"/>
</dbReference>
<protein>
    <submittedName>
        <fullName evidence="3">NUDIX hydrolase</fullName>
    </submittedName>
</protein>
<dbReference type="Pfam" id="PF00293">
    <property type="entry name" value="NUDIX"/>
    <property type="match status" value="1"/>
</dbReference>
<evidence type="ECO:0000259" key="2">
    <source>
        <dbReference type="PROSITE" id="PS51462"/>
    </source>
</evidence>
<accession>A0A8J3XS74</accession>
<dbReference type="InterPro" id="IPR015797">
    <property type="entry name" value="NUDIX_hydrolase-like_dom_sf"/>
</dbReference>
<dbReference type="PROSITE" id="PS51462">
    <property type="entry name" value="NUDIX"/>
    <property type="match status" value="1"/>
</dbReference>
<keyword evidence="4" id="KW-1185">Reference proteome</keyword>
<feature type="domain" description="Nudix hydrolase" evidence="2">
    <location>
        <begin position="10"/>
        <end position="137"/>
    </location>
</feature>
<evidence type="ECO:0000256" key="1">
    <source>
        <dbReference type="ARBA" id="ARBA00022801"/>
    </source>
</evidence>
<reference evidence="3" key="1">
    <citation type="submission" date="2021-01" db="EMBL/GenBank/DDBJ databases">
        <title>Whole genome shotgun sequence of Planotetraspora thailandica NBRC 104271.</title>
        <authorList>
            <person name="Komaki H."/>
            <person name="Tamura T."/>
        </authorList>
    </citation>
    <scope>NUCLEOTIDE SEQUENCE</scope>
    <source>
        <strain evidence="3">NBRC 104271</strain>
    </source>
</reference>
<dbReference type="PROSITE" id="PS00893">
    <property type="entry name" value="NUDIX_BOX"/>
    <property type="match status" value="1"/>
</dbReference>
<dbReference type="GO" id="GO:0004081">
    <property type="term" value="F:bis(5'-nucleosyl)-tetraphosphatase (asymmetrical) activity"/>
    <property type="evidence" value="ECO:0007669"/>
    <property type="project" value="TreeGrafter"/>
</dbReference>
<dbReference type="PANTHER" id="PTHR21340:SF0">
    <property type="entry name" value="BIS(5'-NUCLEOSYL)-TETRAPHOSPHATASE [ASYMMETRICAL]"/>
    <property type="match status" value="1"/>
</dbReference>
<organism evidence="3 4">
    <name type="scientific">Planotetraspora thailandica</name>
    <dbReference type="NCBI Taxonomy" id="487172"/>
    <lineage>
        <taxon>Bacteria</taxon>
        <taxon>Bacillati</taxon>
        <taxon>Actinomycetota</taxon>
        <taxon>Actinomycetes</taxon>
        <taxon>Streptosporangiales</taxon>
        <taxon>Streptosporangiaceae</taxon>
        <taxon>Planotetraspora</taxon>
    </lineage>
</organism>
<dbReference type="GO" id="GO:0006754">
    <property type="term" value="P:ATP biosynthetic process"/>
    <property type="evidence" value="ECO:0007669"/>
    <property type="project" value="TreeGrafter"/>
</dbReference>
<gene>
    <name evidence="3" type="ORF">Pth03_12860</name>
</gene>
<dbReference type="CDD" id="cd07067">
    <property type="entry name" value="HP_PGM_like"/>
    <property type="match status" value="1"/>
</dbReference>
<dbReference type="InterPro" id="IPR013078">
    <property type="entry name" value="His_Pase_superF_clade-1"/>
</dbReference>
<dbReference type="Gene3D" id="3.90.79.10">
    <property type="entry name" value="Nucleoside Triphosphate Pyrophosphohydrolase"/>
    <property type="match status" value="1"/>
</dbReference>
<dbReference type="SUPFAM" id="SSF53254">
    <property type="entry name" value="Phosphoglycerate mutase-like"/>
    <property type="match status" value="1"/>
</dbReference>
<dbReference type="PANTHER" id="PTHR21340">
    <property type="entry name" value="DIADENOSINE 5,5-P1,P4-TETRAPHOSPHATE PYROPHOSPHOHYDROLASE MUTT"/>
    <property type="match status" value="1"/>
</dbReference>
<dbReference type="GO" id="GO:0006167">
    <property type="term" value="P:AMP biosynthetic process"/>
    <property type="evidence" value="ECO:0007669"/>
    <property type="project" value="TreeGrafter"/>
</dbReference>
<dbReference type="SUPFAM" id="SSF55811">
    <property type="entry name" value="Nudix"/>
    <property type="match status" value="1"/>
</dbReference>
<dbReference type="AlphaFoldDB" id="A0A8J3XS74"/>
<sequence length="304" mass="33237">MIEPEVRPTDLIRAAGAVVWRGDETDPEVAVVHRPRYDDWSFPKGKLKPGEHVIAGALREVAEETGLDVVFGRPLPPVHYLKDGRLKRVDYWAARALGTSTEIATPDEVDQLVWLPVAEARRLLTYEWDAGLLRALTALPLATTPLIFVRHGLAGSRQEWEGDDDLRPLDEHGRAQAQALADVLAAYRPATLVSSPSLRCVTMLEPYARAHGLDVREERSISEGGFDAREADRLVRAILDTVDRPADGSGVVVCSHGKVLRDLLGVAAADRQDRGGAEAELDKGAFTVLNRAGGRTVSVERHST</sequence>
<dbReference type="Pfam" id="PF00300">
    <property type="entry name" value="His_Phos_1"/>
    <property type="match status" value="1"/>
</dbReference>
<dbReference type="InterPro" id="IPR051325">
    <property type="entry name" value="Nudix_hydrolase_domain"/>
</dbReference>
<evidence type="ECO:0000313" key="4">
    <source>
        <dbReference type="Proteomes" id="UP000605992"/>
    </source>
</evidence>
<dbReference type="RefSeq" id="WP_203943173.1">
    <property type="nucleotide sequence ID" value="NZ_BOOR01000007.1"/>
</dbReference>
<name>A0A8J3XS74_9ACTN</name>
<dbReference type="CDD" id="cd03673">
    <property type="entry name" value="NUDIX_Ap6A_hydrolase"/>
    <property type="match status" value="1"/>
</dbReference>
<dbReference type="EMBL" id="BOOR01000007">
    <property type="protein sequence ID" value="GII52897.1"/>
    <property type="molecule type" value="Genomic_DNA"/>
</dbReference>
<dbReference type="InterPro" id="IPR020084">
    <property type="entry name" value="NUDIX_hydrolase_CS"/>
</dbReference>
<keyword evidence="1 3" id="KW-0378">Hydrolase</keyword>
<evidence type="ECO:0000313" key="3">
    <source>
        <dbReference type="EMBL" id="GII52897.1"/>
    </source>
</evidence>
<dbReference type="Gene3D" id="3.40.50.1240">
    <property type="entry name" value="Phosphoglycerate mutase-like"/>
    <property type="match status" value="1"/>
</dbReference>
<dbReference type="SMART" id="SM00855">
    <property type="entry name" value="PGAM"/>
    <property type="match status" value="1"/>
</dbReference>
<comment type="caution">
    <text evidence="3">The sequence shown here is derived from an EMBL/GenBank/DDBJ whole genome shotgun (WGS) entry which is preliminary data.</text>
</comment>
<dbReference type="InterPro" id="IPR000086">
    <property type="entry name" value="NUDIX_hydrolase_dom"/>
</dbReference>
<dbReference type="Proteomes" id="UP000605992">
    <property type="component" value="Unassembled WGS sequence"/>
</dbReference>
<proteinExistence type="predicted"/>